<accession>A0AAD9JHS4</accession>
<keyword evidence="6" id="KW-1185">Reference proteome</keyword>
<feature type="transmembrane region" description="Helical" evidence="3">
    <location>
        <begin position="88"/>
        <end position="107"/>
    </location>
</feature>
<reference evidence="5" key="1">
    <citation type="journal article" date="2023" name="Mol. Biol. Evol.">
        <title>Third-Generation Sequencing Reveals the Adaptive Role of the Epigenome in Three Deep-Sea Polychaetes.</title>
        <authorList>
            <person name="Perez M."/>
            <person name="Aroh O."/>
            <person name="Sun Y."/>
            <person name="Lan Y."/>
            <person name="Juniper S.K."/>
            <person name="Young C.R."/>
            <person name="Angers B."/>
            <person name="Qian P.Y."/>
        </authorList>
    </citation>
    <scope>NUCLEOTIDE SEQUENCE</scope>
    <source>
        <strain evidence="5">P08H-3</strain>
    </source>
</reference>
<keyword evidence="3" id="KW-0812">Transmembrane</keyword>
<organism evidence="5 6">
    <name type="scientific">Paralvinella palmiformis</name>
    <dbReference type="NCBI Taxonomy" id="53620"/>
    <lineage>
        <taxon>Eukaryota</taxon>
        <taxon>Metazoa</taxon>
        <taxon>Spiralia</taxon>
        <taxon>Lophotrochozoa</taxon>
        <taxon>Annelida</taxon>
        <taxon>Polychaeta</taxon>
        <taxon>Sedentaria</taxon>
        <taxon>Canalipalpata</taxon>
        <taxon>Terebellida</taxon>
        <taxon>Terebelliformia</taxon>
        <taxon>Alvinellidae</taxon>
        <taxon>Paralvinella</taxon>
    </lineage>
</organism>
<feature type="compositionally biased region" description="Polar residues" evidence="2">
    <location>
        <begin position="215"/>
        <end position="233"/>
    </location>
</feature>
<feature type="transmembrane region" description="Helical" evidence="3">
    <location>
        <begin position="257"/>
        <end position="277"/>
    </location>
</feature>
<proteinExistence type="predicted"/>
<gene>
    <name evidence="5" type="ORF">LSH36_298g01073</name>
</gene>
<dbReference type="GO" id="GO:0016020">
    <property type="term" value="C:membrane"/>
    <property type="evidence" value="ECO:0007669"/>
    <property type="project" value="UniProtKB-SubCell"/>
</dbReference>
<dbReference type="CDD" id="cd19051">
    <property type="entry name" value="LGIC_TM_cation"/>
    <property type="match status" value="1"/>
</dbReference>
<feature type="transmembrane region" description="Helical" evidence="3">
    <location>
        <begin position="58"/>
        <end position="81"/>
    </location>
</feature>
<evidence type="ECO:0000256" key="3">
    <source>
        <dbReference type="SAM" id="Phobius"/>
    </source>
</evidence>
<dbReference type="Gene3D" id="2.70.170.10">
    <property type="entry name" value="Neurotransmitter-gated ion-channel ligand-binding domain"/>
    <property type="match status" value="1"/>
</dbReference>
<evidence type="ECO:0000256" key="2">
    <source>
        <dbReference type="SAM" id="MobiDB-lite"/>
    </source>
</evidence>
<name>A0AAD9JHS4_9ANNE</name>
<dbReference type="InterPro" id="IPR006201">
    <property type="entry name" value="Neur_channel"/>
</dbReference>
<evidence type="ECO:0000313" key="6">
    <source>
        <dbReference type="Proteomes" id="UP001208570"/>
    </source>
</evidence>
<dbReference type="PANTHER" id="PTHR18945">
    <property type="entry name" value="NEUROTRANSMITTER GATED ION CHANNEL"/>
    <property type="match status" value="1"/>
</dbReference>
<dbReference type="SUPFAM" id="SSF63712">
    <property type="entry name" value="Nicotinic receptor ligand binding domain-like"/>
    <property type="match status" value="1"/>
</dbReference>
<feature type="region of interest" description="Disordered" evidence="2">
    <location>
        <begin position="213"/>
        <end position="241"/>
    </location>
</feature>
<dbReference type="AlphaFoldDB" id="A0AAD9JHS4"/>
<sequence length="286" mass="32416">MNLTNTSDVINMDSYSTNGEWEMLDTMVNRQEFAYACCPNEKFANVAFSIFIRRRHTFYILNVILPSILTSVLLLSIFFCTPGQKVQIGVVVLLSFRIFLLNVAGNIPKTSDHIPLLVPLWLHRLVLVYVAKLVGKCSNRSTINGLKVRKIQHDLLLAHDLQKDQPTDGTSARSSRRRAQIRIMHSVDDRECSSAIVEIREPTSADSGVTAVRENGTQEATNGRGSRTASQCSEKPDDENADFSKDWKKLAEVFDRLFFWFFLLAILISTLVLFHPLTDSYMKRVT</sequence>
<keyword evidence="3" id="KW-0472">Membrane</keyword>
<comment type="caution">
    <text evidence="5">The sequence shown here is derived from an EMBL/GenBank/DDBJ whole genome shotgun (WGS) entry which is preliminary data.</text>
</comment>
<dbReference type="EMBL" id="JAODUP010000298">
    <property type="protein sequence ID" value="KAK2153394.1"/>
    <property type="molecule type" value="Genomic_DNA"/>
</dbReference>
<evidence type="ECO:0000256" key="1">
    <source>
        <dbReference type="ARBA" id="ARBA00004141"/>
    </source>
</evidence>
<dbReference type="InterPro" id="IPR006029">
    <property type="entry name" value="Neurotrans-gated_channel_TM"/>
</dbReference>
<dbReference type="Proteomes" id="UP001208570">
    <property type="component" value="Unassembled WGS sequence"/>
</dbReference>
<evidence type="ECO:0000259" key="4">
    <source>
        <dbReference type="Pfam" id="PF02932"/>
    </source>
</evidence>
<dbReference type="InterPro" id="IPR038050">
    <property type="entry name" value="Neuro_actylchol_rec"/>
</dbReference>
<dbReference type="InterPro" id="IPR036719">
    <property type="entry name" value="Neuro-gated_channel_TM_sf"/>
</dbReference>
<protein>
    <recommendedName>
        <fullName evidence="4">Neurotransmitter-gated ion-channel transmembrane domain-containing protein</fullName>
    </recommendedName>
</protein>
<dbReference type="GO" id="GO:0004888">
    <property type="term" value="F:transmembrane signaling receptor activity"/>
    <property type="evidence" value="ECO:0007669"/>
    <property type="project" value="InterPro"/>
</dbReference>
<dbReference type="Gene3D" id="1.20.58.390">
    <property type="entry name" value="Neurotransmitter-gated ion-channel transmembrane domain"/>
    <property type="match status" value="2"/>
</dbReference>
<dbReference type="SUPFAM" id="SSF90112">
    <property type="entry name" value="Neurotransmitter-gated ion-channel transmembrane pore"/>
    <property type="match status" value="1"/>
</dbReference>
<dbReference type="GO" id="GO:0005230">
    <property type="term" value="F:extracellular ligand-gated monoatomic ion channel activity"/>
    <property type="evidence" value="ECO:0007669"/>
    <property type="project" value="InterPro"/>
</dbReference>
<dbReference type="InterPro" id="IPR036734">
    <property type="entry name" value="Neur_chan_lig-bd_sf"/>
</dbReference>
<keyword evidence="3" id="KW-1133">Transmembrane helix</keyword>
<evidence type="ECO:0000313" key="5">
    <source>
        <dbReference type="EMBL" id="KAK2153394.1"/>
    </source>
</evidence>
<dbReference type="Pfam" id="PF02932">
    <property type="entry name" value="Neur_chan_memb"/>
    <property type="match status" value="1"/>
</dbReference>
<comment type="subcellular location">
    <subcellularLocation>
        <location evidence="1">Membrane</location>
        <topology evidence="1">Multi-pass membrane protein</topology>
    </subcellularLocation>
</comment>
<feature type="domain" description="Neurotransmitter-gated ion-channel transmembrane" evidence="4">
    <location>
        <begin position="63"/>
        <end position="274"/>
    </location>
</feature>